<comment type="cofactor">
    <cofactor evidence="1 11 12">
        <name>FAD</name>
        <dbReference type="ChEBI" id="CHEBI:57692"/>
    </cofactor>
</comment>
<dbReference type="PANTHER" id="PTHR19370">
    <property type="entry name" value="NADH-CYTOCHROME B5 REDUCTASE"/>
    <property type="match status" value="1"/>
</dbReference>
<keyword evidence="6 11" id="KW-0274">FAD</keyword>
<comment type="subcellular location">
    <subcellularLocation>
        <location evidence="2">Mitochondrion outer membrane</location>
    </subcellularLocation>
</comment>
<keyword evidence="4" id="KW-0812">Transmembrane</keyword>
<keyword evidence="9 12" id="KW-0520">NAD</keyword>
<evidence type="ECO:0000256" key="8">
    <source>
        <dbReference type="ARBA" id="ARBA00023002"/>
    </source>
</evidence>
<evidence type="ECO:0000256" key="9">
    <source>
        <dbReference type="ARBA" id="ARBA00023027"/>
    </source>
</evidence>
<feature type="domain" description="FAD-binding FR-type" evidence="13">
    <location>
        <begin position="52"/>
        <end position="170"/>
    </location>
</feature>
<evidence type="ECO:0000313" key="14">
    <source>
        <dbReference type="EMBL" id="CAG9325513.1"/>
    </source>
</evidence>
<dbReference type="GO" id="GO:0090524">
    <property type="term" value="F:cytochrome-b5 reductase activity, acting on NADH"/>
    <property type="evidence" value="ECO:0007669"/>
    <property type="project" value="UniProtKB-EC"/>
</dbReference>
<evidence type="ECO:0000259" key="13">
    <source>
        <dbReference type="PROSITE" id="PS51384"/>
    </source>
</evidence>
<keyword evidence="5" id="KW-1000">Mitochondrion outer membrane</keyword>
<feature type="binding site" evidence="11">
    <location>
        <position position="129"/>
    </location>
    <ligand>
        <name>FAD</name>
        <dbReference type="ChEBI" id="CHEBI:57692"/>
    </ligand>
</feature>
<evidence type="ECO:0000256" key="3">
    <source>
        <dbReference type="ARBA" id="ARBA00022630"/>
    </source>
</evidence>
<comment type="caution">
    <text evidence="14">The sequence shown here is derived from an EMBL/GenBank/DDBJ whole genome shotgun (WGS) entry which is preliminary data.</text>
</comment>
<dbReference type="CDD" id="cd06183">
    <property type="entry name" value="cyt_b5_reduct_like"/>
    <property type="match status" value="1"/>
</dbReference>
<evidence type="ECO:0000256" key="7">
    <source>
        <dbReference type="ARBA" id="ARBA00022989"/>
    </source>
</evidence>
<dbReference type="PRINTS" id="PR00371">
    <property type="entry name" value="FPNCR"/>
</dbReference>
<evidence type="ECO:0000256" key="12">
    <source>
        <dbReference type="RuleBase" id="RU361226"/>
    </source>
</evidence>
<keyword evidence="5" id="KW-0496">Mitochondrion</keyword>
<evidence type="ECO:0000256" key="4">
    <source>
        <dbReference type="ARBA" id="ARBA00022692"/>
    </source>
</evidence>
<dbReference type="SUPFAM" id="SSF63380">
    <property type="entry name" value="Riboflavin synthase domain-like"/>
    <property type="match status" value="1"/>
</dbReference>
<dbReference type="InterPro" id="IPR001433">
    <property type="entry name" value="OxRdtase_FAD/NAD-bd"/>
</dbReference>
<feature type="binding site" evidence="11">
    <location>
        <position position="110"/>
    </location>
    <ligand>
        <name>FAD</name>
        <dbReference type="ChEBI" id="CHEBI:57692"/>
    </ligand>
</feature>
<dbReference type="PROSITE" id="PS51384">
    <property type="entry name" value="FAD_FR"/>
    <property type="match status" value="1"/>
</dbReference>
<keyword evidence="7" id="KW-1133">Transmembrane helix</keyword>
<gene>
    <name evidence="14" type="ORF">BSTOLATCC_MIC38766</name>
</gene>
<dbReference type="InterPro" id="IPR017938">
    <property type="entry name" value="Riboflavin_synthase-like_b-brl"/>
</dbReference>
<keyword evidence="10" id="KW-0472">Membrane</keyword>
<name>A0AAU9JKC5_9CILI</name>
<dbReference type="Proteomes" id="UP001162131">
    <property type="component" value="Unassembled WGS sequence"/>
</dbReference>
<protein>
    <recommendedName>
        <fullName evidence="12">NADH-cytochrome b5 reductase</fullName>
        <ecNumber evidence="12">1.6.2.2</ecNumber>
    </recommendedName>
</protein>
<evidence type="ECO:0000256" key="5">
    <source>
        <dbReference type="ARBA" id="ARBA00022787"/>
    </source>
</evidence>
<comment type="catalytic activity">
    <reaction evidence="12">
        <text>2 Fe(III)-[cytochrome b5] + NADH = 2 Fe(II)-[cytochrome b5] + NAD(+) + H(+)</text>
        <dbReference type="Rhea" id="RHEA:46680"/>
        <dbReference type="Rhea" id="RHEA-COMP:10438"/>
        <dbReference type="Rhea" id="RHEA-COMP:10439"/>
        <dbReference type="ChEBI" id="CHEBI:15378"/>
        <dbReference type="ChEBI" id="CHEBI:29033"/>
        <dbReference type="ChEBI" id="CHEBI:29034"/>
        <dbReference type="ChEBI" id="CHEBI:57540"/>
        <dbReference type="ChEBI" id="CHEBI:57945"/>
        <dbReference type="EC" id="1.6.2.2"/>
    </reaction>
</comment>
<dbReference type="FunFam" id="3.40.50.80:FF:000019">
    <property type="entry name" value="NADH-cytochrome b5 reductase"/>
    <property type="match status" value="1"/>
</dbReference>
<dbReference type="AlphaFoldDB" id="A0AAU9JKC5"/>
<dbReference type="Gene3D" id="2.40.30.10">
    <property type="entry name" value="Translation factors"/>
    <property type="match status" value="1"/>
</dbReference>
<dbReference type="GO" id="GO:0005741">
    <property type="term" value="C:mitochondrial outer membrane"/>
    <property type="evidence" value="ECO:0007669"/>
    <property type="project" value="UniProtKB-SubCell"/>
</dbReference>
<dbReference type="SUPFAM" id="SSF52343">
    <property type="entry name" value="Ferredoxin reductase-like, C-terminal NADP-linked domain"/>
    <property type="match status" value="1"/>
</dbReference>
<dbReference type="InterPro" id="IPR001709">
    <property type="entry name" value="Flavoprot_Pyr_Nucl_cyt_Rdtase"/>
</dbReference>
<dbReference type="PRINTS" id="PR00406">
    <property type="entry name" value="CYTB5RDTASE"/>
</dbReference>
<evidence type="ECO:0000313" key="15">
    <source>
        <dbReference type="Proteomes" id="UP001162131"/>
    </source>
</evidence>
<dbReference type="InterPro" id="IPR039261">
    <property type="entry name" value="FNR_nucleotide-bd"/>
</dbReference>
<comment type="similarity">
    <text evidence="12">Belongs to the flavoprotein pyridine nucleotide cytochrome reductase family.</text>
</comment>
<keyword evidence="8 12" id="KW-0560">Oxidoreductase</keyword>
<evidence type="ECO:0000256" key="2">
    <source>
        <dbReference type="ARBA" id="ARBA00004294"/>
    </source>
</evidence>
<dbReference type="Pfam" id="PF00970">
    <property type="entry name" value="FAD_binding_6"/>
    <property type="match status" value="1"/>
</dbReference>
<feature type="binding site" evidence="11">
    <location>
        <position position="145"/>
    </location>
    <ligand>
        <name>FAD</name>
        <dbReference type="ChEBI" id="CHEBI:57692"/>
    </ligand>
</feature>
<evidence type="ECO:0000256" key="1">
    <source>
        <dbReference type="ARBA" id="ARBA00001974"/>
    </source>
</evidence>
<dbReference type="EC" id="1.6.2.2" evidence="12"/>
<keyword evidence="15" id="KW-1185">Reference proteome</keyword>
<organism evidence="14 15">
    <name type="scientific">Blepharisma stoltei</name>
    <dbReference type="NCBI Taxonomy" id="1481888"/>
    <lineage>
        <taxon>Eukaryota</taxon>
        <taxon>Sar</taxon>
        <taxon>Alveolata</taxon>
        <taxon>Ciliophora</taxon>
        <taxon>Postciliodesmatophora</taxon>
        <taxon>Heterotrichea</taxon>
        <taxon>Heterotrichida</taxon>
        <taxon>Blepharismidae</taxon>
        <taxon>Blepharisma</taxon>
    </lineage>
</organism>
<sequence length="309" mass="35110">MARRTLLPIAGAFLGLASYYSLEKKDPIFSFWRHRHHNQSNSTEPVFLEGFRNWKSVTFVEAKELSPDSKMFIFSLGDPNLQLGLPLGHCIGFRAKIPTKKHPEGEIIMRAYTPTSKIDQRGTIEVPIKIYYKNVHPNFPDGGLMTQYLDTLKPGDLLDICGPKGKLTYFGDGNMDIKGKNYKIKNLGFVAGGSGITPCFQLIQYIIDNSEDIRLSLIYANRTENDILLRDKLDEYVKTGKLKAYYTLDTPSETWEYGKGFVTQEMLQKHLPGPSEDTLICFCGPKPMNKMLINHLQELGHSSSHFFKF</sequence>
<evidence type="ECO:0000256" key="10">
    <source>
        <dbReference type="ARBA" id="ARBA00023136"/>
    </source>
</evidence>
<dbReference type="InterPro" id="IPR017927">
    <property type="entry name" value="FAD-bd_FR_type"/>
</dbReference>
<dbReference type="EMBL" id="CAJZBQ010000038">
    <property type="protein sequence ID" value="CAG9325513.1"/>
    <property type="molecule type" value="Genomic_DNA"/>
</dbReference>
<dbReference type="InterPro" id="IPR001834">
    <property type="entry name" value="CBR-like"/>
</dbReference>
<evidence type="ECO:0000256" key="11">
    <source>
        <dbReference type="PIRSR" id="PIRSR601834-1"/>
    </source>
</evidence>
<dbReference type="Gene3D" id="3.40.50.80">
    <property type="entry name" value="Nucleotide-binding domain of ferredoxin-NADP reductase (FNR) module"/>
    <property type="match status" value="1"/>
</dbReference>
<proteinExistence type="inferred from homology"/>
<accession>A0AAU9JKC5</accession>
<dbReference type="InterPro" id="IPR008333">
    <property type="entry name" value="Cbr1-like_FAD-bd_dom"/>
</dbReference>
<keyword evidence="3 11" id="KW-0285">Flavoprotein</keyword>
<evidence type="ECO:0000256" key="6">
    <source>
        <dbReference type="ARBA" id="ARBA00022827"/>
    </source>
</evidence>
<dbReference type="Pfam" id="PF00175">
    <property type="entry name" value="NAD_binding_1"/>
    <property type="match status" value="1"/>
</dbReference>
<feature type="binding site" evidence="11">
    <location>
        <position position="112"/>
    </location>
    <ligand>
        <name>FAD</name>
        <dbReference type="ChEBI" id="CHEBI:57692"/>
    </ligand>
</feature>
<reference evidence="14" key="1">
    <citation type="submission" date="2021-09" db="EMBL/GenBank/DDBJ databases">
        <authorList>
            <consortium name="AG Swart"/>
            <person name="Singh M."/>
            <person name="Singh A."/>
            <person name="Seah K."/>
            <person name="Emmerich C."/>
        </authorList>
    </citation>
    <scope>NUCLEOTIDE SEQUENCE</scope>
    <source>
        <strain evidence="14">ATCC30299</strain>
    </source>
</reference>
<feature type="binding site" evidence="11">
    <location>
        <position position="197"/>
    </location>
    <ligand>
        <name>FAD</name>
        <dbReference type="ChEBI" id="CHEBI:57692"/>
    </ligand>
</feature>